<feature type="transmembrane region" description="Helical" evidence="9">
    <location>
        <begin position="12"/>
        <end position="30"/>
    </location>
</feature>
<keyword evidence="6 12" id="KW-0418">Kinase</keyword>
<dbReference type="RefSeq" id="WP_115483421.1">
    <property type="nucleotide sequence ID" value="NZ_QRCT01000050.1"/>
</dbReference>
<dbReference type="GO" id="GO:0046983">
    <property type="term" value="F:protein dimerization activity"/>
    <property type="evidence" value="ECO:0007669"/>
    <property type="project" value="InterPro"/>
</dbReference>
<feature type="transmembrane region" description="Helical" evidence="9">
    <location>
        <begin position="173"/>
        <end position="199"/>
    </location>
</feature>
<comment type="caution">
    <text evidence="12">The sequence shown here is derived from an EMBL/GenBank/DDBJ whole genome shotgun (WGS) entry which is preliminary data.</text>
</comment>
<dbReference type="GO" id="GO:0000155">
    <property type="term" value="F:phosphorelay sensor kinase activity"/>
    <property type="evidence" value="ECO:0007669"/>
    <property type="project" value="InterPro"/>
</dbReference>
<feature type="transmembrane region" description="Helical" evidence="9">
    <location>
        <begin position="133"/>
        <end position="153"/>
    </location>
</feature>
<dbReference type="Pfam" id="PF02518">
    <property type="entry name" value="HATPase_c"/>
    <property type="match status" value="1"/>
</dbReference>
<dbReference type="Gene3D" id="3.30.565.10">
    <property type="entry name" value="Histidine kinase-like ATPase, C-terminal domain"/>
    <property type="match status" value="1"/>
</dbReference>
<dbReference type="InterPro" id="IPR003594">
    <property type="entry name" value="HATPase_dom"/>
</dbReference>
<keyword evidence="9" id="KW-1133">Transmembrane helix</keyword>
<dbReference type="InterPro" id="IPR011712">
    <property type="entry name" value="Sig_transdc_His_kin_sub3_dim/P"/>
</dbReference>
<keyword evidence="3" id="KW-0597">Phosphoprotein</keyword>
<gene>
    <name evidence="12" type="ORF">DWV06_17105</name>
</gene>
<accession>A0A371ARX9</accession>
<dbReference type="Gene3D" id="1.20.5.1930">
    <property type="match status" value="1"/>
</dbReference>
<evidence type="ECO:0000256" key="8">
    <source>
        <dbReference type="ARBA" id="ARBA00023012"/>
    </source>
</evidence>
<dbReference type="Pfam" id="PF07730">
    <property type="entry name" value="HisKA_3"/>
    <property type="match status" value="1"/>
</dbReference>
<proteinExistence type="predicted"/>
<dbReference type="InterPro" id="IPR036890">
    <property type="entry name" value="HATPase_C_sf"/>
</dbReference>
<keyword evidence="7" id="KW-0067">ATP-binding</keyword>
<feature type="domain" description="Histidine kinase/HSP90-like ATPase" evidence="10">
    <location>
        <begin position="351"/>
        <end position="398"/>
    </location>
</feature>
<keyword evidence="8" id="KW-0902">Two-component regulatory system</keyword>
<sequence>MQNKKLEFIRLLMIVINFVIVLVLAIIIYITTGKICESFQAEEFINRIHAVPLKREWIFCISAGGYLIWAISFWVRERLKKKCNSSFIPFYFFLFDVVFAIIIMRVLNMSYNGIMLLVIANVIMNLREQKGMLWALIIAVIIFVLADYDFLSIRYRMCSINDYIRYYDSSVQMYLLGLKNIIISINIIIFIIFIIFLMLEQLEENNKVKELYQEITKANTELKIANVQLKDYAIQTEKLGETRERNRLAREIHDTLGHALTGISAGLDACVEMIEEDPLMAKNQLSVIGEVARQGIKDVRRSVNELRADALERYSLQNAIQKLIEDITSVSHLQIFYESTIENLKFSADEEETIYRVVQEGITNAIRHGKATVIRIQISKKNEMLELIIKDNGRGCKKIKPGFGTRHIQERVEMLRGSTNYDGTDGFKISVNIPIRWGENYD</sequence>
<dbReference type="PANTHER" id="PTHR24421">
    <property type="entry name" value="NITRATE/NITRITE SENSOR PROTEIN NARX-RELATED"/>
    <property type="match status" value="1"/>
</dbReference>
<evidence type="ECO:0000259" key="10">
    <source>
        <dbReference type="Pfam" id="PF02518"/>
    </source>
</evidence>
<evidence type="ECO:0000259" key="11">
    <source>
        <dbReference type="Pfam" id="PF07730"/>
    </source>
</evidence>
<evidence type="ECO:0000256" key="2">
    <source>
        <dbReference type="ARBA" id="ARBA00012438"/>
    </source>
</evidence>
<evidence type="ECO:0000256" key="9">
    <source>
        <dbReference type="SAM" id="Phobius"/>
    </source>
</evidence>
<dbReference type="CDD" id="cd16917">
    <property type="entry name" value="HATPase_UhpB-NarQ-NarX-like"/>
    <property type="match status" value="1"/>
</dbReference>
<evidence type="ECO:0000313" key="12">
    <source>
        <dbReference type="EMBL" id="RDU22240.1"/>
    </source>
</evidence>
<evidence type="ECO:0000256" key="4">
    <source>
        <dbReference type="ARBA" id="ARBA00022679"/>
    </source>
</evidence>
<dbReference type="SUPFAM" id="SSF55874">
    <property type="entry name" value="ATPase domain of HSP90 chaperone/DNA topoisomerase II/histidine kinase"/>
    <property type="match status" value="1"/>
</dbReference>
<evidence type="ECO:0000313" key="13">
    <source>
        <dbReference type="Proteomes" id="UP000255036"/>
    </source>
</evidence>
<dbReference type="AlphaFoldDB" id="A0A371ARX9"/>
<keyword evidence="9" id="KW-0812">Transmembrane</keyword>
<dbReference type="Proteomes" id="UP000255036">
    <property type="component" value="Unassembled WGS sequence"/>
</dbReference>
<comment type="catalytic activity">
    <reaction evidence="1">
        <text>ATP + protein L-histidine = ADP + protein N-phospho-L-histidine.</text>
        <dbReference type="EC" id="2.7.13.3"/>
    </reaction>
</comment>
<feature type="domain" description="Signal transduction histidine kinase subgroup 3 dimerisation and phosphoacceptor" evidence="11">
    <location>
        <begin position="244"/>
        <end position="310"/>
    </location>
</feature>
<dbReference type="OrthoDB" id="9781904at2"/>
<evidence type="ECO:0000256" key="5">
    <source>
        <dbReference type="ARBA" id="ARBA00022741"/>
    </source>
</evidence>
<keyword evidence="13" id="KW-1185">Reference proteome</keyword>
<reference evidence="12 13" key="1">
    <citation type="submission" date="2018-07" db="EMBL/GenBank/DDBJ databases">
        <title>Anaerosacharophilus polymeroproducens gen. nov. sp. nov., an anaerobic bacterium isolated from salt field.</title>
        <authorList>
            <person name="Kim W."/>
            <person name="Yang S.-H."/>
            <person name="Oh J."/>
            <person name="Lee J.-H."/>
            <person name="Kwon K.K."/>
        </authorList>
    </citation>
    <scope>NUCLEOTIDE SEQUENCE [LARGE SCALE GENOMIC DNA]</scope>
    <source>
        <strain evidence="12 13">MCWD5</strain>
    </source>
</reference>
<protein>
    <recommendedName>
        <fullName evidence="2">histidine kinase</fullName>
        <ecNumber evidence="2">2.7.13.3</ecNumber>
    </recommendedName>
</protein>
<organism evidence="12 13">
    <name type="scientific">Anaerosacchariphilus polymeriproducens</name>
    <dbReference type="NCBI Taxonomy" id="1812858"/>
    <lineage>
        <taxon>Bacteria</taxon>
        <taxon>Bacillati</taxon>
        <taxon>Bacillota</taxon>
        <taxon>Clostridia</taxon>
        <taxon>Lachnospirales</taxon>
        <taxon>Lachnospiraceae</taxon>
        <taxon>Anaerosacchariphilus</taxon>
    </lineage>
</organism>
<keyword evidence="9" id="KW-0472">Membrane</keyword>
<evidence type="ECO:0000256" key="3">
    <source>
        <dbReference type="ARBA" id="ARBA00022553"/>
    </source>
</evidence>
<evidence type="ECO:0000256" key="6">
    <source>
        <dbReference type="ARBA" id="ARBA00022777"/>
    </source>
</evidence>
<keyword evidence="4" id="KW-0808">Transferase</keyword>
<dbReference type="EC" id="2.7.13.3" evidence="2"/>
<keyword evidence="5" id="KW-0547">Nucleotide-binding</keyword>
<dbReference type="InterPro" id="IPR050482">
    <property type="entry name" value="Sensor_HK_TwoCompSys"/>
</dbReference>
<dbReference type="GO" id="GO:0005524">
    <property type="term" value="F:ATP binding"/>
    <property type="evidence" value="ECO:0007669"/>
    <property type="project" value="UniProtKB-KW"/>
</dbReference>
<feature type="transmembrane region" description="Helical" evidence="9">
    <location>
        <begin position="87"/>
        <end position="104"/>
    </location>
</feature>
<dbReference type="EMBL" id="QRCT01000050">
    <property type="protein sequence ID" value="RDU22240.1"/>
    <property type="molecule type" value="Genomic_DNA"/>
</dbReference>
<feature type="transmembrane region" description="Helical" evidence="9">
    <location>
        <begin position="56"/>
        <end position="75"/>
    </location>
</feature>
<dbReference type="PANTHER" id="PTHR24421:SF10">
    <property type="entry name" value="NITRATE_NITRITE SENSOR PROTEIN NARQ"/>
    <property type="match status" value="1"/>
</dbReference>
<name>A0A371ARX9_9FIRM</name>
<evidence type="ECO:0000256" key="1">
    <source>
        <dbReference type="ARBA" id="ARBA00000085"/>
    </source>
</evidence>
<dbReference type="GO" id="GO:0016020">
    <property type="term" value="C:membrane"/>
    <property type="evidence" value="ECO:0007669"/>
    <property type="project" value="InterPro"/>
</dbReference>
<evidence type="ECO:0000256" key="7">
    <source>
        <dbReference type="ARBA" id="ARBA00022840"/>
    </source>
</evidence>